<dbReference type="Proteomes" id="UP000600449">
    <property type="component" value="Unassembled WGS sequence"/>
</dbReference>
<organism evidence="4 5">
    <name type="scientific">Salinarimonas ramus</name>
    <dbReference type="NCBI Taxonomy" id="690164"/>
    <lineage>
        <taxon>Bacteria</taxon>
        <taxon>Pseudomonadati</taxon>
        <taxon>Pseudomonadota</taxon>
        <taxon>Alphaproteobacteria</taxon>
        <taxon>Hyphomicrobiales</taxon>
        <taxon>Salinarimonadaceae</taxon>
        <taxon>Salinarimonas</taxon>
    </lineage>
</organism>
<comment type="caution">
    <text evidence="4">The sequence shown here is derived from an EMBL/GenBank/DDBJ whole genome shotgun (WGS) entry which is preliminary data.</text>
</comment>
<keyword evidence="2" id="KW-0732">Signal</keyword>
<accession>A0A917Q3T7</accession>
<evidence type="ECO:0000256" key="2">
    <source>
        <dbReference type="SAM" id="SignalP"/>
    </source>
</evidence>
<proteinExistence type="predicted"/>
<feature type="chain" id="PRO_5037033744" evidence="2">
    <location>
        <begin position="24"/>
        <end position="309"/>
    </location>
</feature>
<evidence type="ECO:0000256" key="1">
    <source>
        <dbReference type="SAM" id="MobiDB-lite"/>
    </source>
</evidence>
<keyword evidence="5" id="KW-1185">Reference proteome</keyword>
<feature type="domain" description="Extensin-like C-terminal" evidence="3">
    <location>
        <begin position="133"/>
        <end position="308"/>
    </location>
</feature>
<sequence length="309" mass="33139">MRLRALRLAGAAALALAAGGALAQEADGGTPPAPPERPADARRLALDPPLPVARPDDADELAEEDASEPQNENEAESGEGAVPDEETALEDARTDDAPHPPRRPVVEEPEAVLPDEPRAPLSPTPEERAAYEACLGDLAALDVAFEERPAIDGDGRCGTALPLRVSALDGIALQPAVTVQCDVALALAHWSEQALLPAAREHLDAEPQTLYTAGAYVCRGRNRQPNARLSEHAFANAVDITGMDFAEGEAFAVEPRGGVESPQARFQREIRRGACAHFRTVLGPGSDAYHDDHLHFDQRERRNDYRLCE</sequence>
<feature type="signal peptide" evidence="2">
    <location>
        <begin position="1"/>
        <end position="23"/>
    </location>
</feature>
<feature type="compositionally biased region" description="Acidic residues" evidence="1">
    <location>
        <begin position="57"/>
        <end position="89"/>
    </location>
</feature>
<evidence type="ECO:0000259" key="3">
    <source>
        <dbReference type="Pfam" id="PF06904"/>
    </source>
</evidence>
<feature type="compositionally biased region" description="Basic and acidic residues" evidence="1">
    <location>
        <begin position="90"/>
        <end position="99"/>
    </location>
</feature>
<evidence type="ECO:0000313" key="4">
    <source>
        <dbReference type="EMBL" id="GGK18525.1"/>
    </source>
</evidence>
<gene>
    <name evidence="4" type="ORF">GCM10011322_01590</name>
</gene>
<dbReference type="InterPro" id="IPR009683">
    <property type="entry name" value="Extensin-like_C"/>
</dbReference>
<protein>
    <submittedName>
        <fullName evidence="4">Extensin</fullName>
    </submittedName>
</protein>
<evidence type="ECO:0000313" key="5">
    <source>
        <dbReference type="Proteomes" id="UP000600449"/>
    </source>
</evidence>
<reference evidence="4 5" key="1">
    <citation type="journal article" date="2014" name="Int. J. Syst. Evol. Microbiol.">
        <title>Complete genome sequence of Corynebacterium casei LMG S-19264T (=DSM 44701T), isolated from a smear-ripened cheese.</title>
        <authorList>
            <consortium name="US DOE Joint Genome Institute (JGI-PGF)"/>
            <person name="Walter F."/>
            <person name="Albersmeier A."/>
            <person name="Kalinowski J."/>
            <person name="Ruckert C."/>
        </authorList>
    </citation>
    <scope>NUCLEOTIDE SEQUENCE [LARGE SCALE GENOMIC DNA]</scope>
    <source>
        <strain evidence="4 5">CGMCC 1.9161</strain>
    </source>
</reference>
<name>A0A917Q3T7_9HYPH</name>
<dbReference type="Pfam" id="PF06904">
    <property type="entry name" value="Extensin-like_C"/>
    <property type="match status" value="1"/>
</dbReference>
<dbReference type="AlphaFoldDB" id="A0A917Q3T7"/>
<dbReference type="EMBL" id="BMMF01000001">
    <property type="protein sequence ID" value="GGK18525.1"/>
    <property type="molecule type" value="Genomic_DNA"/>
</dbReference>
<feature type="region of interest" description="Disordered" evidence="1">
    <location>
        <begin position="20"/>
        <end position="126"/>
    </location>
</feature>
<dbReference type="RefSeq" id="WP_188908472.1">
    <property type="nucleotide sequence ID" value="NZ_BMMF01000001.1"/>
</dbReference>